<evidence type="ECO:0000256" key="1">
    <source>
        <dbReference type="ARBA" id="ARBA00004496"/>
    </source>
</evidence>
<feature type="region of interest" description="Disordered" evidence="12">
    <location>
        <begin position="1"/>
        <end position="34"/>
    </location>
</feature>
<dbReference type="Gene3D" id="3.40.50.150">
    <property type="entry name" value="Vaccinia Virus protein VP39"/>
    <property type="match status" value="1"/>
</dbReference>
<feature type="compositionally biased region" description="Basic and acidic residues" evidence="12">
    <location>
        <begin position="21"/>
        <end position="32"/>
    </location>
</feature>
<dbReference type="PANTHER" id="PTHR11579">
    <property type="entry name" value="PROTEIN-L-ISOASPARTATE O-METHYLTRANSFERASE"/>
    <property type="match status" value="1"/>
</dbReference>
<gene>
    <name evidence="13" type="ORF">GCM10010387_03500</name>
</gene>
<dbReference type="RefSeq" id="WP_190121015.1">
    <property type="nucleotide sequence ID" value="NZ_BMWG01000001.1"/>
</dbReference>
<dbReference type="SUPFAM" id="SSF53335">
    <property type="entry name" value="S-adenosyl-L-methionine-dependent methyltransferases"/>
    <property type="match status" value="1"/>
</dbReference>
<dbReference type="EC" id="2.1.1.77" evidence="3"/>
<dbReference type="InterPro" id="IPR029063">
    <property type="entry name" value="SAM-dependent_MTases_sf"/>
</dbReference>
<evidence type="ECO:0000256" key="5">
    <source>
        <dbReference type="ARBA" id="ARBA00022490"/>
    </source>
</evidence>
<evidence type="ECO:0000256" key="7">
    <source>
        <dbReference type="ARBA" id="ARBA00022679"/>
    </source>
</evidence>
<dbReference type="CDD" id="cd02440">
    <property type="entry name" value="AdoMet_MTases"/>
    <property type="match status" value="1"/>
</dbReference>
<dbReference type="PANTHER" id="PTHR11579:SF0">
    <property type="entry name" value="PROTEIN-L-ISOASPARTATE(D-ASPARTATE) O-METHYLTRANSFERASE"/>
    <property type="match status" value="1"/>
</dbReference>
<evidence type="ECO:0000256" key="8">
    <source>
        <dbReference type="ARBA" id="ARBA00022691"/>
    </source>
</evidence>
<dbReference type="GO" id="GO:0032259">
    <property type="term" value="P:methylation"/>
    <property type="evidence" value="ECO:0007669"/>
    <property type="project" value="UniProtKB-KW"/>
</dbReference>
<evidence type="ECO:0000256" key="12">
    <source>
        <dbReference type="SAM" id="MobiDB-lite"/>
    </source>
</evidence>
<dbReference type="Proteomes" id="UP000630936">
    <property type="component" value="Unassembled WGS sequence"/>
</dbReference>
<evidence type="ECO:0000313" key="13">
    <source>
        <dbReference type="EMBL" id="GGZ14648.1"/>
    </source>
</evidence>
<reference evidence="13" key="1">
    <citation type="journal article" date="2014" name="Int. J. Syst. Evol. Microbiol.">
        <title>Complete genome sequence of Corynebacterium casei LMG S-19264T (=DSM 44701T), isolated from a smear-ripened cheese.</title>
        <authorList>
            <consortium name="US DOE Joint Genome Institute (JGI-PGF)"/>
            <person name="Walter F."/>
            <person name="Albersmeier A."/>
            <person name="Kalinowski J."/>
            <person name="Ruckert C."/>
        </authorList>
    </citation>
    <scope>NUCLEOTIDE SEQUENCE</scope>
    <source>
        <strain evidence="13">JCM 4988</strain>
    </source>
</reference>
<evidence type="ECO:0000256" key="4">
    <source>
        <dbReference type="ARBA" id="ARBA00013346"/>
    </source>
</evidence>
<evidence type="ECO:0000256" key="10">
    <source>
        <dbReference type="ARBA" id="ARBA00031323"/>
    </source>
</evidence>
<dbReference type="InterPro" id="IPR000682">
    <property type="entry name" value="PCMT"/>
</dbReference>
<comment type="subcellular location">
    <subcellularLocation>
        <location evidence="1">Cytoplasm</location>
    </subcellularLocation>
</comment>
<reference evidence="13" key="2">
    <citation type="submission" date="2020-09" db="EMBL/GenBank/DDBJ databases">
        <authorList>
            <person name="Sun Q."/>
            <person name="Ohkuma M."/>
        </authorList>
    </citation>
    <scope>NUCLEOTIDE SEQUENCE</scope>
    <source>
        <strain evidence="13">JCM 4988</strain>
    </source>
</reference>
<comment type="similarity">
    <text evidence="2">Belongs to the methyltransferase superfamily. L-isoaspartyl/D-aspartyl protein methyltransferase family.</text>
</comment>
<evidence type="ECO:0000256" key="6">
    <source>
        <dbReference type="ARBA" id="ARBA00022603"/>
    </source>
</evidence>
<feature type="compositionally biased region" description="Low complexity" evidence="12">
    <location>
        <begin position="1"/>
        <end position="20"/>
    </location>
</feature>
<dbReference type="Pfam" id="PF01135">
    <property type="entry name" value="PCMT"/>
    <property type="match status" value="1"/>
</dbReference>
<keyword evidence="6" id="KW-0489">Methyltransferase</keyword>
<evidence type="ECO:0000256" key="2">
    <source>
        <dbReference type="ARBA" id="ARBA00005369"/>
    </source>
</evidence>
<comment type="caution">
    <text evidence="13">The sequence shown here is derived from an EMBL/GenBank/DDBJ whole genome shotgun (WGS) entry which is preliminary data.</text>
</comment>
<dbReference type="GO" id="GO:0005737">
    <property type="term" value="C:cytoplasm"/>
    <property type="evidence" value="ECO:0007669"/>
    <property type="project" value="UniProtKB-SubCell"/>
</dbReference>
<protein>
    <recommendedName>
        <fullName evidence="4">Protein-L-isoaspartate O-methyltransferase</fullName>
        <ecNumber evidence="3">2.1.1.77</ecNumber>
    </recommendedName>
    <alternativeName>
        <fullName evidence="11">L-isoaspartyl protein carboxyl methyltransferase</fullName>
    </alternativeName>
    <alternativeName>
        <fullName evidence="9">Protein L-isoaspartyl methyltransferase</fullName>
    </alternativeName>
    <alternativeName>
        <fullName evidence="10">Protein-beta-aspartate methyltransferase</fullName>
    </alternativeName>
</protein>
<dbReference type="EMBL" id="BMWG01000001">
    <property type="protein sequence ID" value="GGZ14648.1"/>
    <property type="molecule type" value="Genomic_DNA"/>
</dbReference>
<keyword evidence="14" id="KW-1185">Reference proteome</keyword>
<proteinExistence type="inferred from homology"/>
<dbReference type="GO" id="GO:0004719">
    <property type="term" value="F:protein-L-isoaspartate (D-aspartate) O-methyltransferase activity"/>
    <property type="evidence" value="ECO:0007669"/>
    <property type="project" value="UniProtKB-EC"/>
</dbReference>
<sequence>MSAPAVDAPVSPAVAKSAESVPERHYTHHDGRGPTVHRTNAVFVHRDISYLDVVEGARVLEIGTGSGYSGALLAHLTGPTGSVTSLDINGYLIRWANLIHHRRGLTHIRCHTADGVAGYPGSAPYDRIGAWCAPPLLPKAWVDQTADCGRIVSTLPVAAIPDLTVLAVIRVNHGRPEIETVTGGNYIDATPSPKPDLDLPGRWIDWETRAPEHSWVSIAWRENDDWHSSGARATLERLSNPGHAEDPAADAPWKPLQYWAASTADPGLTLVRLPDGMLFGHSTPTSAAALTQDGKIVADSPGSPSLAVVRDWITGWNAAGQPGRADYSPTLIPTSGPDGAGWNLRLSR</sequence>
<keyword evidence="5" id="KW-0963">Cytoplasm</keyword>
<evidence type="ECO:0000256" key="3">
    <source>
        <dbReference type="ARBA" id="ARBA00011890"/>
    </source>
</evidence>
<evidence type="ECO:0000313" key="14">
    <source>
        <dbReference type="Proteomes" id="UP000630936"/>
    </source>
</evidence>
<name>A0A918PKW4_9ACTN</name>
<accession>A0A918PKW4</accession>
<organism evidence="13 14">
    <name type="scientific">Streptomyces inusitatus</name>
    <dbReference type="NCBI Taxonomy" id="68221"/>
    <lineage>
        <taxon>Bacteria</taxon>
        <taxon>Bacillati</taxon>
        <taxon>Actinomycetota</taxon>
        <taxon>Actinomycetes</taxon>
        <taxon>Kitasatosporales</taxon>
        <taxon>Streptomycetaceae</taxon>
        <taxon>Streptomyces</taxon>
    </lineage>
</organism>
<evidence type="ECO:0000256" key="11">
    <source>
        <dbReference type="ARBA" id="ARBA00031350"/>
    </source>
</evidence>
<evidence type="ECO:0000256" key="9">
    <source>
        <dbReference type="ARBA" id="ARBA00030757"/>
    </source>
</evidence>
<keyword evidence="8" id="KW-0949">S-adenosyl-L-methionine</keyword>
<dbReference type="AlphaFoldDB" id="A0A918PKW4"/>
<dbReference type="PROSITE" id="PS01279">
    <property type="entry name" value="PCMT"/>
    <property type="match status" value="1"/>
</dbReference>
<keyword evidence="7" id="KW-0808">Transferase</keyword>